<reference evidence="1" key="1">
    <citation type="submission" date="2020-07" db="EMBL/GenBank/DDBJ databases">
        <title>Huge and variable diversity of episymbiotic CPR bacteria and DPANN archaea in groundwater ecosystems.</title>
        <authorList>
            <person name="He C.Y."/>
            <person name="Keren R."/>
            <person name="Whittaker M."/>
            <person name="Farag I.F."/>
            <person name="Doudna J."/>
            <person name="Cate J.H.D."/>
            <person name="Banfield J.F."/>
        </authorList>
    </citation>
    <scope>NUCLEOTIDE SEQUENCE</scope>
    <source>
        <strain evidence="1">NC_groundwater_928_Pr1_S-0.2um_72_17</strain>
    </source>
</reference>
<proteinExistence type="predicted"/>
<dbReference type="AlphaFoldDB" id="A0A9D6LAE0"/>
<dbReference type="EMBL" id="JACQAY010000197">
    <property type="protein sequence ID" value="MBI3539837.1"/>
    <property type="molecule type" value="Genomic_DNA"/>
</dbReference>
<organism evidence="1 2">
    <name type="scientific">Eiseniibacteriota bacterium</name>
    <dbReference type="NCBI Taxonomy" id="2212470"/>
    <lineage>
        <taxon>Bacteria</taxon>
        <taxon>Candidatus Eiseniibacteriota</taxon>
    </lineage>
</organism>
<name>A0A9D6LAE0_UNCEI</name>
<evidence type="ECO:0000313" key="1">
    <source>
        <dbReference type="EMBL" id="MBI3539837.1"/>
    </source>
</evidence>
<evidence type="ECO:0008006" key="3">
    <source>
        <dbReference type="Google" id="ProtNLM"/>
    </source>
</evidence>
<protein>
    <recommendedName>
        <fullName evidence="3">Peptidase S9 prolyl oligopeptidase catalytic domain-containing protein</fullName>
    </recommendedName>
</protein>
<sequence>MRCPVLAVDGALDVYGGSPETLTLLDRYLERGGNNRVTLRLIPSASHAIYEARTGGPSEEPYLRRFATGYPDLVADWILGLPGP</sequence>
<evidence type="ECO:0000313" key="2">
    <source>
        <dbReference type="Proteomes" id="UP000807850"/>
    </source>
</evidence>
<gene>
    <name evidence="1" type="ORF">HY076_06150</name>
</gene>
<dbReference type="Proteomes" id="UP000807850">
    <property type="component" value="Unassembled WGS sequence"/>
</dbReference>
<accession>A0A9D6LAE0</accession>
<comment type="caution">
    <text evidence="1">The sequence shown here is derived from an EMBL/GenBank/DDBJ whole genome shotgun (WGS) entry which is preliminary data.</text>
</comment>